<feature type="compositionally biased region" description="Pro residues" evidence="1">
    <location>
        <begin position="337"/>
        <end position="346"/>
    </location>
</feature>
<dbReference type="EMBL" id="KV875102">
    <property type="protein sequence ID" value="OIW25465.1"/>
    <property type="molecule type" value="Genomic_DNA"/>
</dbReference>
<keyword evidence="2" id="KW-1133">Transmembrane helix</keyword>
<gene>
    <name evidence="3" type="ORF">CONLIGDRAFT_648490</name>
</gene>
<proteinExistence type="predicted"/>
<feature type="compositionally biased region" description="Basic and acidic residues" evidence="1">
    <location>
        <begin position="168"/>
        <end position="180"/>
    </location>
</feature>
<feature type="compositionally biased region" description="Low complexity" evidence="1">
    <location>
        <begin position="15"/>
        <end position="34"/>
    </location>
</feature>
<feature type="transmembrane region" description="Helical" evidence="2">
    <location>
        <begin position="393"/>
        <end position="419"/>
    </location>
</feature>
<dbReference type="InParanoid" id="A0A1J7IWH9"/>
<dbReference type="AlphaFoldDB" id="A0A1J7IWH9"/>
<feature type="region of interest" description="Disordered" evidence="1">
    <location>
        <begin position="247"/>
        <end position="316"/>
    </location>
</feature>
<feature type="compositionally biased region" description="Low complexity" evidence="1">
    <location>
        <begin position="66"/>
        <end position="86"/>
    </location>
</feature>
<feature type="transmembrane region" description="Helical" evidence="2">
    <location>
        <begin position="439"/>
        <end position="458"/>
    </location>
</feature>
<reference evidence="3 4" key="1">
    <citation type="submission" date="2016-10" db="EMBL/GenBank/DDBJ databases">
        <title>Draft genome sequence of Coniochaeta ligniaria NRRL30616, a lignocellulolytic fungus for bioabatement of inhibitors in plant biomass hydrolysates.</title>
        <authorList>
            <consortium name="DOE Joint Genome Institute"/>
            <person name="Jimenez D.J."/>
            <person name="Hector R.E."/>
            <person name="Riley R."/>
            <person name="Sun H."/>
            <person name="Grigoriev I.V."/>
            <person name="Van Elsas J.D."/>
            <person name="Nichols N.N."/>
        </authorList>
    </citation>
    <scope>NUCLEOTIDE SEQUENCE [LARGE SCALE GENOMIC DNA]</scope>
    <source>
        <strain evidence="3 4">NRRL 30616</strain>
    </source>
</reference>
<dbReference type="OrthoDB" id="3692311at2759"/>
<keyword evidence="2" id="KW-0812">Transmembrane</keyword>
<evidence type="ECO:0000313" key="4">
    <source>
        <dbReference type="Proteomes" id="UP000182658"/>
    </source>
</evidence>
<feature type="compositionally biased region" description="Polar residues" evidence="1">
    <location>
        <begin position="129"/>
        <end position="146"/>
    </location>
</feature>
<evidence type="ECO:0000256" key="1">
    <source>
        <dbReference type="SAM" id="MobiDB-lite"/>
    </source>
</evidence>
<dbReference type="Proteomes" id="UP000182658">
    <property type="component" value="Unassembled WGS sequence"/>
</dbReference>
<protein>
    <submittedName>
        <fullName evidence="3">Uncharacterized protein</fullName>
    </submittedName>
</protein>
<accession>A0A1J7IWH9</accession>
<feature type="compositionally biased region" description="Basic and acidic residues" evidence="1">
    <location>
        <begin position="267"/>
        <end position="310"/>
    </location>
</feature>
<organism evidence="3 4">
    <name type="scientific">Coniochaeta ligniaria NRRL 30616</name>
    <dbReference type="NCBI Taxonomy" id="1408157"/>
    <lineage>
        <taxon>Eukaryota</taxon>
        <taxon>Fungi</taxon>
        <taxon>Dikarya</taxon>
        <taxon>Ascomycota</taxon>
        <taxon>Pezizomycotina</taxon>
        <taxon>Sordariomycetes</taxon>
        <taxon>Sordariomycetidae</taxon>
        <taxon>Coniochaetales</taxon>
        <taxon>Coniochaetaceae</taxon>
        <taxon>Coniochaeta</taxon>
    </lineage>
</organism>
<feature type="region of interest" description="Disordered" evidence="1">
    <location>
        <begin position="1"/>
        <end position="214"/>
    </location>
</feature>
<evidence type="ECO:0000256" key="2">
    <source>
        <dbReference type="SAM" id="Phobius"/>
    </source>
</evidence>
<feature type="transmembrane region" description="Helical" evidence="2">
    <location>
        <begin position="901"/>
        <end position="922"/>
    </location>
</feature>
<evidence type="ECO:0000313" key="3">
    <source>
        <dbReference type="EMBL" id="OIW25465.1"/>
    </source>
</evidence>
<keyword evidence="2" id="KW-0472">Membrane</keyword>
<sequence length="1008" mass="109268">MSAPSATGDMQPGEPAAAPSAVPLPAAAPSRLVPTSTPNPPPGYKLVKVRKPDGSIVTVRRKLTGEEAAAAGASATPQTASTSKPSGETSTIVTVRQPDGTLVKVRRAVKKEDETPTAAPRSVLDEGAANNTTGKLQSTEPNQSDVNKGVKEAMASGPKDTSTPPAPKEADAPATHDVEKGTTALPTGPAEPVTADANQAGMQDALDEQKNFFRQRKRHQFKTGLLRGVAAIAGSAVPAIEIGDFMDGDEMLSDDDWSVDEDEDHDDRDHDTPDGHDGMSDAERDVHHGAVENDTRSTEDDDKTLRHDSNDSSGHISIDAGAAVQGAAMAAAAAGSQPPPRQPPPVATAAAGDKATTEKEKVTYKITAKELNQMEEKTAEKASRPLKKHWENMTFYIMASLSIILPLLFLLLGLFIILMNGKSITSSWGSLQDVIKVAISAWPIVFAAVVAQVFKAWATYKVERGIKLMELEQLIGSNSFGSAVKQPFLLRRLDLLTLLLLVVWCLSPLGSQALQRTYTIGPAVINTTMPVLYLDMTVSNRFFSLTNLAQLNHQGTLNDVMQKMSNFYLATFLPPAAWQYDLEDNWNHPKPIWLDSEKAITAPGTTSHYGIPLIMTNSIFSAQDVQTTAPGDSNLRYERTYFNMTAAYFDFQCGDWSVVNGSYFNETVGLPEGIMWQASLSGTAHYLFYSDDANPQSDIMTMQYNRMKFGSTITQGSAAVVGADALPTSGNDSLHSLIDCSFKQKFIDFPVECYQDSGSQTGVAECTYAYDGDSGNWGVYETPPGNLKNTSGANLFTGFDSSFAQNTAPFHIDNNIVTTPNEVYLGLYDQEDKFDKYSFNLSSLSTPAEFSRRMSYLFNTWMDLGNSVAYVTYTKQSDIKQGEEDQFITVNATHVYTDGQVYFISVGWVVGYFLCAGLLLVAGTLSVIVESMTVAPDILGYVSTVARNSKYLQLPKTNSAMNGGERARVLGQTKVMMQDVKAKADVGRIALGLKHENAQPLQQGRLYR</sequence>
<name>A0A1J7IWH9_9PEZI</name>
<keyword evidence="4" id="KW-1185">Reference proteome</keyword>
<feature type="region of interest" description="Disordered" evidence="1">
    <location>
        <begin position="329"/>
        <end position="359"/>
    </location>
</feature>
<feature type="compositionally biased region" description="Acidic residues" evidence="1">
    <location>
        <begin position="247"/>
        <end position="266"/>
    </location>
</feature>